<organism evidence="1 2">
    <name type="scientific">Algibacter aquimarinus</name>
    <dbReference type="NCBI Taxonomy" id="1136748"/>
    <lineage>
        <taxon>Bacteria</taxon>
        <taxon>Pseudomonadati</taxon>
        <taxon>Bacteroidota</taxon>
        <taxon>Flavobacteriia</taxon>
        <taxon>Flavobacteriales</taxon>
        <taxon>Flavobacteriaceae</taxon>
        <taxon>Algibacter</taxon>
    </lineage>
</organism>
<evidence type="ECO:0000313" key="1">
    <source>
        <dbReference type="EMBL" id="GAA4973003.1"/>
    </source>
</evidence>
<comment type="caution">
    <text evidence="1">The sequence shown here is derived from an EMBL/GenBank/DDBJ whole genome shotgun (WGS) entry which is preliminary data.</text>
</comment>
<gene>
    <name evidence="1" type="ORF">GCM10023315_24260</name>
</gene>
<protein>
    <recommendedName>
        <fullName evidence="3">Secreted protein</fullName>
    </recommendedName>
</protein>
<reference evidence="2" key="1">
    <citation type="journal article" date="2019" name="Int. J. Syst. Evol. Microbiol.">
        <title>The Global Catalogue of Microorganisms (GCM) 10K type strain sequencing project: providing services to taxonomists for standard genome sequencing and annotation.</title>
        <authorList>
            <consortium name="The Broad Institute Genomics Platform"/>
            <consortium name="The Broad Institute Genome Sequencing Center for Infectious Disease"/>
            <person name="Wu L."/>
            <person name="Ma J."/>
        </authorList>
    </citation>
    <scope>NUCLEOTIDE SEQUENCE [LARGE SCALE GENOMIC DNA]</scope>
    <source>
        <strain evidence="2">JCM 18287</strain>
    </source>
</reference>
<accession>A0ABP9HLJ2</accession>
<keyword evidence="2" id="KW-1185">Reference proteome</keyword>
<dbReference type="Proteomes" id="UP001501692">
    <property type="component" value="Unassembled WGS sequence"/>
</dbReference>
<dbReference type="EMBL" id="BAABJK010000007">
    <property type="protein sequence ID" value="GAA4973003.1"/>
    <property type="molecule type" value="Genomic_DNA"/>
</dbReference>
<evidence type="ECO:0008006" key="3">
    <source>
        <dbReference type="Google" id="ProtNLM"/>
    </source>
</evidence>
<proteinExistence type="predicted"/>
<dbReference type="RefSeq" id="WP_345169028.1">
    <property type="nucleotide sequence ID" value="NZ_BAABJK010000007.1"/>
</dbReference>
<name>A0ABP9HLJ2_9FLAO</name>
<evidence type="ECO:0000313" key="2">
    <source>
        <dbReference type="Proteomes" id="UP001501692"/>
    </source>
</evidence>
<sequence length="100" mass="11569">MFKNVIAVLLSLIFTLIIVLPTVIVAFDDSIDVSLFYNTSEEEKEKSQEKNIDKEFICSIEKDTIRSNVKDFEEFSLEYCFNAYKIPHIELSFPPPKLVS</sequence>